<organism evidence="1 2">
    <name type="scientific">Stephania japonica</name>
    <dbReference type="NCBI Taxonomy" id="461633"/>
    <lineage>
        <taxon>Eukaryota</taxon>
        <taxon>Viridiplantae</taxon>
        <taxon>Streptophyta</taxon>
        <taxon>Embryophyta</taxon>
        <taxon>Tracheophyta</taxon>
        <taxon>Spermatophyta</taxon>
        <taxon>Magnoliopsida</taxon>
        <taxon>Ranunculales</taxon>
        <taxon>Menispermaceae</taxon>
        <taxon>Menispermoideae</taxon>
        <taxon>Cissampelideae</taxon>
        <taxon>Stephania</taxon>
    </lineage>
</organism>
<dbReference type="Proteomes" id="UP001417504">
    <property type="component" value="Unassembled WGS sequence"/>
</dbReference>
<gene>
    <name evidence="1" type="ORF">Sjap_004547</name>
</gene>
<sequence>MNRPSSFLIIAPKELISLSLNTAASTLQVTSPSFGFLHFPSLTPAQFILS</sequence>
<evidence type="ECO:0000313" key="1">
    <source>
        <dbReference type="EMBL" id="KAK9144644.1"/>
    </source>
</evidence>
<name>A0AAP0K3I4_9MAGN</name>
<protein>
    <submittedName>
        <fullName evidence="1">Uncharacterized protein</fullName>
    </submittedName>
</protein>
<evidence type="ECO:0000313" key="2">
    <source>
        <dbReference type="Proteomes" id="UP001417504"/>
    </source>
</evidence>
<comment type="caution">
    <text evidence="1">The sequence shown here is derived from an EMBL/GenBank/DDBJ whole genome shotgun (WGS) entry which is preliminary data.</text>
</comment>
<proteinExistence type="predicted"/>
<accession>A0AAP0K3I4</accession>
<keyword evidence="2" id="KW-1185">Reference proteome</keyword>
<reference evidence="1 2" key="1">
    <citation type="submission" date="2024-01" db="EMBL/GenBank/DDBJ databases">
        <title>Genome assemblies of Stephania.</title>
        <authorList>
            <person name="Yang L."/>
        </authorList>
    </citation>
    <scope>NUCLEOTIDE SEQUENCE [LARGE SCALE GENOMIC DNA]</scope>
    <source>
        <strain evidence="1">QJT</strain>
        <tissue evidence="1">Leaf</tissue>
    </source>
</reference>
<dbReference type="AlphaFoldDB" id="A0AAP0K3I4"/>
<dbReference type="EMBL" id="JBBNAE010000002">
    <property type="protein sequence ID" value="KAK9144644.1"/>
    <property type="molecule type" value="Genomic_DNA"/>
</dbReference>